<feature type="transmembrane region" description="Helical" evidence="1">
    <location>
        <begin position="17"/>
        <end position="35"/>
    </location>
</feature>
<protein>
    <submittedName>
        <fullName evidence="2">Uncharacterized protein</fullName>
    </submittedName>
</protein>
<sequence>MSSLNPKIKASRNSLKHLYYIICGFAITEAMLNIFLGEDTIVFFLEDGIIDPYEVSTLFLGISFFCMIIRLVHGHSMHLEITYGTRFKITLDIILF</sequence>
<gene>
    <name evidence="2" type="ORF">LCGC14_2086850</name>
</gene>
<name>A0A0F9HB03_9ZZZZ</name>
<evidence type="ECO:0000313" key="2">
    <source>
        <dbReference type="EMBL" id="KKL72247.1"/>
    </source>
</evidence>
<accession>A0A0F9HB03</accession>
<comment type="caution">
    <text evidence="2">The sequence shown here is derived from an EMBL/GenBank/DDBJ whole genome shotgun (WGS) entry which is preliminary data.</text>
</comment>
<reference evidence="2" key="1">
    <citation type="journal article" date="2015" name="Nature">
        <title>Complex archaea that bridge the gap between prokaryotes and eukaryotes.</title>
        <authorList>
            <person name="Spang A."/>
            <person name="Saw J.H."/>
            <person name="Jorgensen S.L."/>
            <person name="Zaremba-Niedzwiedzka K."/>
            <person name="Martijn J."/>
            <person name="Lind A.E."/>
            <person name="van Eijk R."/>
            <person name="Schleper C."/>
            <person name="Guy L."/>
            <person name="Ettema T.J."/>
        </authorList>
    </citation>
    <scope>NUCLEOTIDE SEQUENCE</scope>
</reference>
<dbReference type="EMBL" id="LAZR01025331">
    <property type="protein sequence ID" value="KKL72247.1"/>
    <property type="molecule type" value="Genomic_DNA"/>
</dbReference>
<keyword evidence="1" id="KW-0812">Transmembrane</keyword>
<evidence type="ECO:0000256" key="1">
    <source>
        <dbReference type="SAM" id="Phobius"/>
    </source>
</evidence>
<dbReference type="AlphaFoldDB" id="A0A0F9HB03"/>
<proteinExistence type="predicted"/>
<organism evidence="2">
    <name type="scientific">marine sediment metagenome</name>
    <dbReference type="NCBI Taxonomy" id="412755"/>
    <lineage>
        <taxon>unclassified sequences</taxon>
        <taxon>metagenomes</taxon>
        <taxon>ecological metagenomes</taxon>
    </lineage>
</organism>
<feature type="non-terminal residue" evidence="2">
    <location>
        <position position="96"/>
    </location>
</feature>
<feature type="transmembrane region" description="Helical" evidence="1">
    <location>
        <begin position="55"/>
        <end position="72"/>
    </location>
</feature>
<keyword evidence="1" id="KW-0472">Membrane</keyword>
<keyword evidence="1" id="KW-1133">Transmembrane helix</keyword>